<organism evidence="2 3">
    <name type="scientific">Aquamicrobium ahrensii</name>
    <dbReference type="NCBI Taxonomy" id="469551"/>
    <lineage>
        <taxon>Bacteria</taxon>
        <taxon>Pseudomonadati</taxon>
        <taxon>Pseudomonadota</taxon>
        <taxon>Alphaproteobacteria</taxon>
        <taxon>Hyphomicrobiales</taxon>
        <taxon>Phyllobacteriaceae</taxon>
        <taxon>Aquamicrobium</taxon>
    </lineage>
</organism>
<dbReference type="PANTHER" id="PTHR35813:SF1">
    <property type="entry name" value="INNER MEMBRANE PROTEIN YBAN"/>
    <property type="match status" value="1"/>
</dbReference>
<keyword evidence="3" id="KW-1185">Reference proteome</keyword>
<proteinExistence type="predicted"/>
<dbReference type="Proteomes" id="UP001549143">
    <property type="component" value="Unassembled WGS sequence"/>
</dbReference>
<accession>A0ABV2KPS8</accession>
<dbReference type="RefSeq" id="WP_354152912.1">
    <property type="nucleotide sequence ID" value="NZ_JBEPMN010000019.1"/>
</dbReference>
<feature type="transmembrane region" description="Helical" evidence="1">
    <location>
        <begin position="89"/>
        <end position="108"/>
    </location>
</feature>
<reference evidence="2 3" key="1">
    <citation type="submission" date="2024-06" db="EMBL/GenBank/DDBJ databases">
        <title>Genomic Encyclopedia of Type Strains, Phase IV (KMG-IV): sequencing the most valuable type-strain genomes for metagenomic binning, comparative biology and taxonomic classification.</title>
        <authorList>
            <person name="Goeker M."/>
        </authorList>
    </citation>
    <scope>NUCLEOTIDE SEQUENCE [LARGE SCALE GENOMIC DNA]</scope>
    <source>
        <strain evidence="2 3">DSM 19730</strain>
    </source>
</reference>
<dbReference type="PANTHER" id="PTHR35813">
    <property type="entry name" value="INNER MEMBRANE PROTEIN YBAN"/>
    <property type="match status" value="1"/>
</dbReference>
<feature type="transmembrane region" description="Helical" evidence="1">
    <location>
        <begin position="21"/>
        <end position="42"/>
    </location>
</feature>
<comment type="caution">
    <text evidence="2">The sequence shown here is derived from an EMBL/GenBank/DDBJ whole genome shotgun (WGS) entry which is preliminary data.</text>
</comment>
<dbReference type="InterPro" id="IPR007401">
    <property type="entry name" value="DUF454"/>
</dbReference>
<sequence length="136" mass="14035">MVSAVRASRIGADGVGGGMRIVWLISGLVSLALGGLGVALPLLPTTPFVLLAAFCFARSSPALHGWLLRNPAFGKAIRDWRANRAISRRGKTASVLAMALSLALSLALAVEPMVISLQALVLSGAAGYILTRKTAA</sequence>
<name>A0ABV2KPS8_9HYPH</name>
<keyword evidence="1" id="KW-0472">Membrane</keyword>
<keyword evidence="1" id="KW-0812">Transmembrane</keyword>
<evidence type="ECO:0000256" key="1">
    <source>
        <dbReference type="SAM" id="Phobius"/>
    </source>
</evidence>
<keyword evidence="1" id="KW-1133">Transmembrane helix</keyword>
<feature type="transmembrane region" description="Helical" evidence="1">
    <location>
        <begin position="48"/>
        <end position="68"/>
    </location>
</feature>
<evidence type="ECO:0000313" key="3">
    <source>
        <dbReference type="Proteomes" id="UP001549143"/>
    </source>
</evidence>
<evidence type="ECO:0000313" key="2">
    <source>
        <dbReference type="EMBL" id="MET3663091.1"/>
    </source>
</evidence>
<dbReference type="EMBL" id="JBEPMN010000019">
    <property type="protein sequence ID" value="MET3663091.1"/>
    <property type="molecule type" value="Genomic_DNA"/>
</dbReference>
<protein>
    <submittedName>
        <fullName evidence="2">Uncharacterized membrane protein YbaN (DUF454 family)</fullName>
    </submittedName>
</protein>
<dbReference type="Pfam" id="PF04304">
    <property type="entry name" value="DUF454"/>
    <property type="match status" value="1"/>
</dbReference>
<gene>
    <name evidence="2" type="ORF">ABID44_003446</name>
</gene>
<dbReference type="PIRSF" id="PIRSF016789">
    <property type="entry name" value="DUF454"/>
    <property type="match status" value="1"/>
</dbReference>